<comment type="caution">
    <text evidence="1">The sequence shown here is derived from an EMBL/GenBank/DDBJ whole genome shotgun (WGS) entry which is preliminary data.</text>
</comment>
<protein>
    <recommendedName>
        <fullName evidence="3">Alpha/beta hydrolase</fullName>
    </recommendedName>
</protein>
<evidence type="ECO:0008006" key="3">
    <source>
        <dbReference type="Google" id="ProtNLM"/>
    </source>
</evidence>
<dbReference type="RefSeq" id="WP_171155084.1">
    <property type="nucleotide sequence ID" value="NZ_JABENB010000001.1"/>
</dbReference>
<dbReference type="SUPFAM" id="SSF53474">
    <property type="entry name" value="alpha/beta-Hydrolases"/>
    <property type="match status" value="1"/>
</dbReference>
<sequence length="190" mass="19948">MSRSGVSTVAFPPGDLAPGRVAKRALFLPGRAYPIDAPLLFWTASALVRDGWTVRAVRWQPPEGAGGEFVTEAFELVEREAPSADVTLLVAKSLGTLAAPAAAQQRLPAAWLTPVLTDPLVAQTLSSYPVEQLVVGGSADPLWPAGTAVAGQTMYVEGADHAMHRGGLRESAGLHVDVAERVVEFAKQVG</sequence>
<keyword evidence="2" id="KW-1185">Reference proteome</keyword>
<accession>A0A849AT44</accession>
<name>A0A849AT44_9MICO</name>
<dbReference type="EMBL" id="JABENB010000001">
    <property type="protein sequence ID" value="NNG39902.1"/>
    <property type="molecule type" value="Genomic_DNA"/>
</dbReference>
<dbReference type="Gene3D" id="3.40.50.1820">
    <property type="entry name" value="alpha/beta hydrolase"/>
    <property type="match status" value="1"/>
</dbReference>
<evidence type="ECO:0000313" key="1">
    <source>
        <dbReference type="EMBL" id="NNG39902.1"/>
    </source>
</evidence>
<proteinExistence type="predicted"/>
<gene>
    <name evidence="1" type="ORF">HJ588_11530</name>
</gene>
<reference evidence="1 2" key="1">
    <citation type="submission" date="2020-05" db="EMBL/GenBank/DDBJ databases">
        <title>Flexivirga sp. ID2601S isolated from air conditioner.</title>
        <authorList>
            <person name="Kim D.H."/>
        </authorList>
    </citation>
    <scope>NUCLEOTIDE SEQUENCE [LARGE SCALE GENOMIC DNA]</scope>
    <source>
        <strain evidence="1 2">ID2601S</strain>
    </source>
</reference>
<dbReference type="InterPro" id="IPR029058">
    <property type="entry name" value="AB_hydrolase_fold"/>
</dbReference>
<dbReference type="Proteomes" id="UP000557772">
    <property type="component" value="Unassembled WGS sequence"/>
</dbReference>
<evidence type="ECO:0000313" key="2">
    <source>
        <dbReference type="Proteomes" id="UP000557772"/>
    </source>
</evidence>
<dbReference type="AlphaFoldDB" id="A0A849AT44"/>
<organism evidence="1 2">
    <name type="scientific">Flexivirga aerilata</name>
    <dbReference type="NCBI Taxonomy" id="1656889"/>
    <lineage>
        <taxon>Bacteria</taxon>
        <taxon>Bacillati</taxon>
        <taxon>Actinomycetota</taxon>
        <taxon>Actinomycetes</taxon>
        <taxon>Micrococcales</taxon>
        <taxon>Dermacoccaceae</taxon>
        <taxon>Flexivirga</taxon>
    </lineage>
</organism>